<dbReference type="InterPro" id="IPR030678">
    <property type="entry name" value="Peptide/Ni-bd"/>
</dbReference>
<evidence type="ECO:0000259" key="5">
    <source>
        <dbReference type="Pfam" id="PF00496"/>
    </source>
</evidence>
<dbReference type="GO" id="GO:0015833">
    <property type="term" value="P:peptide transport"/>
    <property type="evidence" value="ECO:0007669"/>
    <property type="project" value="TreeGrafter"/>
</dbReference>
<name>A0A3E0VGS9_9MICO</name>
<dbReference type="OrthoDB" id="9046151at2"/>
<dbReference type="PANTHER" id="PTHR30290:SF10">
    <property type="entry name" value="PERIPLASMIC OLIGOPEPTIDE-BINDING PROTEIN-RELATED"/>
    <property type="match status" value="1"/>
</dbReference>
<dbReference type="CDD" id="cd08512">
    <property type="entry name" value="PBP2_NikA_DppA_OppA_like_7"/>
    <property type="match status" value="1"/>
</dbReference>
<organism evidence="6 7">
    <name type="scientific">Subtercola boreus</name>
    <dbReference type="NCBI Taxonomy" id="120213"/>
    <lineage>
        <taxon>Bacteria</taxon>
        <taxon>Bacillati</taxon>
        <taxon>Actinomycetota</taxon>
        <taxon>Actinomycetes</taxon>
        <taxon>Micrococcales</taxon>
        <taxon>Microbacteriaceae</taxon>
        <taxon>Subtercola</taxon>
    </lineage>
</organism>
<dbReference type="PANTHER" id="PTHR30290">
    <property type="entry name" value="PERIPLASMIC BINDING COMPONENT OF ABC TRANSPORTER"/>
    <property type="match status" value="1"/>
</dbReference>
<dbReference type="GO" id="GO:0030313">
    <property type="term" value="C:cell envelope"/>
    <property type="evidence" value="ECO:0007669"/>
    <property type="project" value="UniProtKB-SubCell"/>
</dbReference>
<evidence type="ECO:0000313" key="7">
    <source>
        <dbReference type="Proteomes" id="UP000256486"/>
    </source>
</evidence>
<evidence type="ECO:0000256" key="3">
    <source>
        <dbReference type="ARBA" id="ARBA00022448"/>
    </source>
</evidence>
<dbReference type="GO" id="GO:0043190">
    <property type="term" value="C:ATP-binding cassette (ABC) transporter complex"/>
    <property type="evidence" value="ECO:0007669"/>
    <property type="project" value="InterPro"/>
</dbReference>
<dbReference type="AlphaFoldDB" id="A0A3E0VGS9"/>
<protein>
    <submittedName>
        <fullName evidence="6">ABC transporter substrate-binding protein</fullName>
    </submittedName>
</protein>
<feature type="domain" description="Solute-binding protein family 5" evidence="5">
    <location>
        <begin position="125"/>
        <end position="473"/>
    </location>
</feature>
<evidence type="ECO:0000313" key="6">
    <source>
        <dbReference type="EMBL" id="RFA08580.1"/>
    </source>
</evidence>
<dbReference type="Pfam" id="PF00496">
    <property type="entry name" value="SBP_bac_5"/>
    <property type="match status" value="1"/>
</dbReference>
<dbReference type="SUPFAM" id="SSF53850">
    <property type="entry name" value="Periplasmic binding protein-like II"/>
    <property type="match status" value="1"/>
</dbReference>
<dbReference type="Gene3D" id="3.40.190.10">
    <property type="entry name" value="Periplasmic binding protein-like II"/>
    <property type="match status" value="1"/>
</dbReference>
<dbReference type="EMBL" id="NBWZ01000001">
    <property type="protein sequence ID" value="RFA08580.1"/>
    <property type="molecule type" value="Genomic_DNA"/>
</dbReference>
<accession>A0A3E0VGS9</accession>
<proteinExistence type="inferred from homology"/>
<dbReference type="InterPro" id="IPR000914">
    <property type="entry name" value="SBP_5_dom"/>
</dbReference>
<comment type="subcellular location">
    <subcellularLocation>
        <location evidence="1">Cell envelope</location>
    </subcellularLocation>
</comment>
<dbReference type="GO" id="GO:0042597">
    <property type="term" value="C:periplasmic space"/>
    <property type="evidence" value="ECO:0007669"/>
    <property type="project" value="UniProtKB-ARBA"/>
</dbReference>
<keyword evidence="4" id="KW-0732">Signal</keyword>
<sequence>MRSKCLDGITGNTARTTSAYHQTTPASRTRGSTVKLPARPVRVTALVALGLASVLAVSACTDNSVSTSSTGAADKTLVIDKSFDLKTSDPARAFELTGSIVDKAIYETALDFEGSDVTKVVPGITSFEENADNTVLTLTMTGTHTFSDGSPVTADDIVFSLQRVQGIAGNPSFLLDGVTVAKTSDTTVTLTSAASNPALPFILPNPSLGIVNSKVLKANGGTTGADDAAEAFLNKTSAGSGPYQLESFDVTTKVAFAPNPSYAGEKPAYSRVVLENVEGPTQKINVQAGSTQVALDLNADQVQGMDSSVKVLKDASPYLIYSWYNQDPAVSGGVTDNADFVKAVRQGIDYSKLLSIAGEGSTQPGGMVPSMFLGAITSDPANVFDLTAAKASLAASGYSGQAVTFSYPNDITVNGLQMQTLAEAIQSQLKDVGITLTLAPSPISTFLDAFRAGKLQSGIMYWGPDYPDPADYLVFNPGESLGLRAGWAAGSDATVTAAADAASAASGDDARKTAYEAWQNAANATGPFIPVIQPGQYAVTTSEISNLELNPVWTVNIADIK</sequence>
<evidence type="ECO:0000256" key="1">
    <source>
        <dbReference type="ARBA" id="ARBA00004196"/>
    </source>
</evidence>
<reference evidence="6 7" key="1">
    <citation type="submission" date="2017-04" db="EMBL/GenBank/DDBJ databases">
        <title>Comparative genome analysis of Subtercola boreus.</title>
        <authorList>
            <person name="Cho Y.-J."/>
            <person name="Cho A."/>
            <person name="Kim O.-S."/>
            <person name="Lee J.-I."/>
        </authorList>
    </citation>
    <scope>NUCLEOTIDE SEQUENCE [LARGE SCALE GENOMIC DNA]</scope>
    <source>
        <strain evidence="6 7">K300</strain>
    </source>
</reference>
<dbReference type="Proteomes" id="UP000256486">
    <property type="component" value="Unassembled WGS sequence"/>
</dbReference>
<comment type="caution">
    <text evidence="6">The sequence shown here is derived from an EMBL/GenBank/DDBJ whole genome shotgun (WGS) entry which is preliminary data.</text>
</comment>
<evidence type="ECO:0000256" key="2">
    <source>
        <dbReference type="ARBA" id="ARBA00005695"/>
    </source>
</evidence>
<keyword evidence="3" id="KW-0813">Transport</keyword>
<evidence type="ECO:0000256" key="4">
    <source>
        <dbReference type="ARBA" id="ARBA00022729"/>
    </source>
</evidence>
<comment type="similarity">
    <text evidence="2">Belongs to the bacterial solute-binding protein 5 family.</text>
</comment>
<dbReference type="GO" id="GO:1904680">
    <property type="term" value="F:peptide transmembrane transporter activity"/>
    <property type="evidence" value="ECO:0007669"/>
    <property type="project" value="TreeGrafter"/>
</dbReference>
<dbReference type="InterPro" id="IPR039424">
    <property type="entry name" value="SBP_5"/>
</dbReference>
<dbReference type="Gene3D" id="3.10.105.10">
    <property type="entry name" value="Dipeptide-binding Protein, Domain 3"/>
    <property type="match status" value="1"/>
</dbReference>
<gene>
    <name evidence="6" type="ORF">B7R54_04570</name>
</gene>
<dbReference type="PIRSF" id="PIRSF002741">
    <property type="entry name" value="MppA"/>
    <property type="match status" value="1"/>
</dbReference>
<keyword evidence="7" id="KW-1185">Reference proteome</keyword>